<evidence type="ECO:0000256" key="2">
    <source>
        <dbReference type="SAM" id="Phobius"/>
    </source>
</evidence>
<sequence>MSAHTHPVVRAYLARVRTALSDLPAAEVEEIVEDVRPHLTEIVERLGERASVDAVAEELGAPESYAAELRTAGEYPPAPSTKGFVEKSRPMLARAALAGLLAATICAAASGLRMGVNWADDKALPLLLFTVVLAAGSAGYLILQGSHDVWALPEVRKFVERTGLRGAGSRGKNPLQVISPVWWVVAAVLLGMFAFAAASSPLVVVTFLVLAGLMLWAGPMSARERRWGALVLPLSALVVGGVVGTGGSIVQRINQPDWAYDDPYAYTSWNLDEGAESELYYGSRTLENLYVFDAEGQPLTDVYVYAEDGSPVLLPRYGCDPNTGEKIHTGRDNQFPRPRIEQGGWDEHGTVNGYNVDRPFCEEVEGVPFTVAVPSGK</sequence>
<dbReference type="AlphaFoldDB" id="I1CZ40"/>
<protein>
    <submittedName>
        <fullName evidence="3">Uncharacterized protein</fullName>
    </submittedName>
</protein>
<dbReference type="HOGENOM" id="CLU_733391_0_0_11"/>
<keyword evidence="2" id="KW-0472">Membrane</keyword>
<dbReference type="Pfam" id="PF22564">
    <property type="entry name" value="HAAS"/>
    <property type="match status" value="1"/>
</dbReference>
<feature type="transmembrane region" description="Helical" evidence="2">
    <location>
        <begin position="182"/>
        <end position="215"/>
    </location>
</feature>
<evidence type="ECO:0000256" key="1">
    <source>
        <dbReference type="SAM" id="MobiDB-lite"/>
    </source>
</evidence>
<reference evidence="4" key="2">
    <citation type="submission" date="2012-01" db="EMBL/GenBank/DDBJ databases">
        <title>Noncontiguous Finished sequence of chromosome of Saccharomonospora glauca K62.</title>
        <authorList>
            <consortium name="US DOE Joint Genome Institute"/>
            <person name="Lucas S."/>
            <person name="Han J."/>
            <person name="Lapidus A."/>
            <person name="Cheng J.-F."/>
            <person name="Goodwin L."/>
            <person name="Pitluck S."/>
            <person name="Peters L."/>
            <person name="Mikhailova N."/>
            <person name="Held B."/>
            <person name="Detter J.C."/>
            <person name="Han C."/>
            <person name="Tapia R."/>
            <person name="Land M."/>
            <person name="Hauser L."/>
            <person name="Kyrpides N."/>
            <person name="Ivanova N."/>
            <person name="Pagani I."/>
            <person name="Brambilla E.-M."/>
            <person name="Klenk H.-P."/>
            <person name="Woyke T."/>
        </authorList>
    </citation>
    <scope>NUCLEOTIDE SEQUENCE [LARGE SCALE GENOMIC DNA]</scope>
    <source>
        <strain evidence="4">K62</strain>
    </source>
</reference>
<evidence type="ECO:0000313" key="3">
    <source>
        <dbReference type="EMBL" id="EIE97964.1"/>
    </source>
</evidence>
<dbReference type="STRING" id="928724.SacglDRAFT_01029"/>
<keyword evidence="2" id="KW-0812">Transmembrane</keyword>
<organism evidence="3 4">
    <name type="scientific">Saccharomonospora glauca K62</name>
    <dbReference type="NCBI Taxonomy" id="928724"/>
    <lineage>
        <taxon>Bacteria</taxon>
        <taxon>Bacillati</taxon>
        <taxon>Actinomycetota</taxon>
        <taxon>Actinomycetes</taxon>
        <taxon>Pseudonocardiales</taxon>
        <taxon>Pseudonocardiaceae</taxon>
        <taxon>Saccharomonospora</taxon>
    </lineage>
</organism>
<keyword evidence="2" id="KW-1133">Transmembrane helix</keyword>
<dbReference type="Proteomes" id="UP000005087">
    <property type="component" value="Chromosome"/>
</dbReference>
<proteinExistence type="predicted"/>
<keyword evidence="4" id="KW-1185">Reference proteome</keyword>
<dbReference type="OrthoDB" id="5185521at2"/>
<feature type="transmembrane region" description="Helical" evidence="2">
    <location>
        <begin position="227"/>
        <end position="250"/>
    </location>
</feature>
<dbReference type="RefSeq" id="WP_005462250.1">
    <property type="nucleotide sequence ID" value="NZ_CM001484.1"/>
</dbReference>
<gene>
    <name evidence="3" type="ORF">SacglDRAFT_01029</name>
</gene>
<name>I1CZ40_9PSEU</name>
<evidence type="ECO:0000313" key="4">
    <source>
        <dbReference type="Proteomes" id="UP000005087"/>
    </source>
</evidence>
<dbReference type="eggNOG" id="COG4709">
    <property type="taxonomic scope" value="Bacteria"/>
</dbReference>
<feature type="transmembrane region" description="Helical" evidence="2">
    <location>
        <begin position="124"/>
        <end position="143"/>
    </location>
</feature>
<dbReference type="EMBL" id="CM001484">
    <property type="protein sequence ID" value="EIE97964.1"/>
    <property type="molecule type" value="Genomic_DNA"/>
</dbReference>
<feature type="region of interest" description="Disordered" evidence="1">
    <location>
        <begin position="323"/>
        <end position="348"/>
    </location>
</feature>
<feature type="transmembrane region" description="Helical" evidence="2">
    <location>
        <begin position="91"/>
        <end position="112"/>
    </location>
</feature>
<reference evidence="3 4" key="1">
    <citation type="submission" date="2011-09" db="EMBL/GenBank/DDBJ databases">
        <authorList>
            <consortium name="US DOE Joint Genome Institute (JGI-PGF)"/>
            <person name="Lucas S."/>
            <person name="Han J."/>
            <person name="Lapidus A."/>
            <person name="Cheng J.-F."/>
            <person name="Goodwin L."/>
            <person name="Pitluck S."/>
            <person name="Peters L."/>
            <person name="Land M.L."/>
            <person name="Hauser L."/>
            <person name="Brambilla E."/>
            <person name="Klenk H.-P."/>
            <person name="Woyke T.J."/>
        </authorList>
    </citation>
    <scope>NUCLEOTIDE SEQUENCE [LARGE SCALE GENOMIC DNA]</scope>
    <source>
        <strain evidence="3 4">K62</strain>
    </source>
</reference>
<accession>I1CZ40</accession>